<accession>A0A292PY51</accession>
<keyword evidence="1" id="KW-1133">Transmembrane helix</keyword>
<sequence>MPGASRIPIKILLSQLSKRAGGESRVEDNDDGKSPVAIVGLAVAVLTLLVGIVSLRSSRFRLWVSHLLHWSFIKKTLGITPPDHTPTVITAKEGSRTIPVAEIHMPSPVFIYNNYSNAPLIGTNSGIFSCSHSWTAGEAGTVSQAVELLGPGGRRPVSTEIEA</sequence>
<gene>
    <name evidence="2" type="ORF">GSTUAT00004559001</name>
</gene>
<dbReference type="AlphaFoldDB" id="A0A292PY51"/>
<protein>
    <submittedName>
        <fullName evidence="2">Uncharacterized protein</fullName>
    </submittedName>
</protein>
<dbReference type="EMBL" id="LN891024">
    <property type="protein sequence ID" value="CUS11357.1"/>
    <property type="molecule type" value="Genomic_DNA"/>
</dbReference>
<name>A0A292PY51_9PEZI</name>
<feature type="non-terminal residue" evidence="2">
    <location>
        <position position="163"/>
    </location>
</feature>
<organism evidence="2 3">
    <name type="scientific">Tuber aestivum</name>
    <name type="common">summer truffle</name>
    <dbReference type="NCBI Taxonomy" id="59557"/>
    <lineage>
        <taxon>Eukaryota</taxon>
        <taxon>Fungi</taxon>
        <taxon>Dikarya</taxon>
        <taxon>Ascomycota</taxon>
        <taxon>Pezizomycotina</taxon>
        <taxon>Pezizomycetes</taxon>
        <taxon>Pezizales</taxon>
        <taxon>Tuberaceae</taxon>
        <taxon>Tuber</taxon>
    </lineage>
</organism>
<dbReference type="Proteomes" id="UP001412239">
    <property type="component" value="Unassembled WGS sequence"/>
</dbReference>
<reference evidence="2" key="1">
    <citation type="submission" date="2015-10" db="EMBL/GenBank/DDBJ databases">
        <authorList>
            <person name="Regsiter A."/>
            <person name="william w."/>
        </authorList>
    </citation>
    <scope>NUCLEOTIDE SEQUENCE</scope>
    <source>
        <strain evidence="2">Montdore</strain>
    </source>
</reference>
<evidence type="ECO:0000256" key="1">
    <source>
        <dbReference type="SAM" id="Phobius"/>
    </source>
</evidence>
<keyword evidence="1" id="KW-0472">Membrane</keyword>
<evidence type="ECO:0000313" key="3">
    <source>
        <dbReference type="Proteomes" id="UP001412239"/>
    </source>
</evidence>
<keyword evidence="1" id="KW-0812">Transmembrane</keyword>
<proteinExistence type="predicted"/>
<evidence type="ECO:0000313" key="2">
    <source>
        <dbReference type="EMBL" id="CUS11357.1"/>
    </source>
</evidence>
<feature type="transmembrane region" description="Helical" evidence="1">
    <location>
        <begin position="36"/>
        <end position="55"/>
    </location>
</feature>
<keyword evidence="3" id="KW-1185">Reference proteome</keyword>